<evidence type="ECO:0000313" key="3">
    <source>
        <dbReference type="EMBL" id="PKA47138.1"/>
    </source>
</evidence>
<feature type="region of interest" description="Disordered" evidence="1">
    <location>
        <begin position="203"/>
        <end position="227"/>
    </location>
</feature>
<name>A0A2H9ZV33_9ASPA</name>
<dbReference type="GO" id="GO:0006974">
    <property type="term" value="P:DNA damage response"/>
    <property type="evidence" value="ECO:0007669"/>
    <property type="project" value="InterPro"/>
</dbReference>
<evidence type="ECO:0000256" key="1">
    <source>
        <dbReference type="SAM" id="MobiDB-lite"/>
    </source>
</evidence>
<sequence length="355" mass="40083">MAEPPDIYELFCHYNSLYFDDALGACIVSWTPGMTSTLANCHFAEAGLCEICLSEPLLQSCSSADLKNVLLHAMIHASLLITGSNNHSEHGPDFWAIANLINSNCRDDNKRPSGGYRITAKHLFDEVDLNSGHQWMCVSCGNLIRNGLSREPSPSDCLEKSVHDSDCGNFLCGWHRHKKLCHGKYEKVEYYFGFEDEGKSLDDAEEIDKENPTSLSSSARKARDRLQQGEEIKDKRIIKRPRTVVEFFRSVRGDSTFHGDCSNGKQSTITGVKPSSFSIDPTIPKQPRIPWKKSNLINVEKKCHKREREITLATKIFGVYTDEESGEEDTEPLTNKRSESRKKMRMSKKLEELDG</sequence>
<feature type="domain" description="SprT-like" evidence="2">
    <location>
        <begin position="5"/>
        <end position="188"/>
    </location>
</feature>
<dbReference type="InterPro" id="IPR044245">
    <property type="entry name" value="Spartan"/>
</dbReference>
<proteinExistence type="predicted"/>
<organism evidence="3 4">
    <name type="scientific">Apostasia shenzhenica</name>
    <dbReference type="NCBI Taxonomy" id="1088818"/>
    <lineage>
        <taxon>Eukaryota</taxon>
        <taxon>Viridiplantae</taxon>
        <taxon>Streptophyta</taxon>
        <taxon>Embryophyta</taxon>
        <taxon>Tracheophyta</taxon>
        <taxon>Spermatophyta</taxon>
        <taxon>Magnoliopsida</taxon>
        <taxon>Liliopsida</taxon>
        <taxon>Asparagales</taxon>
        <taxon>Orchidaceae</taxon>
        <taxon>Apostasioideae</taxon>
        <taxon>Apostasia</taxon>
    </lineage>
</organism>
<protein>
    <recommendedName>
        <fullName evidence="2">SprT-like domain-containing protein</fullName>
    </recommendedName>
</protein>
<dbReference type="PANTHER" id="PTHR21220">
    <property type="entry name" value="DNA-DEPENDENT METALLOPROTEASE SPRTN"/>
    <property type="match status" value="1"/>
</dbReference>
<dbReference type="AlphaFoldDB" id="A0A2H9ZV33"/>
<dbReference type="GO" id="GO:0003697">
    <property type="term" value="F:single-stranded DNA binding"/>
    <property type="evidence" value="ECO:0007669"/>
    <property type="project" value="InterPro"/>
</dbReference>
<dbReference type="OrthoDB" id="5236983at2759"/>
<evidence type="ECO:0000259" key="2">
    <source>
        <dbReference type="SMART" id="SM00731"/>
    </source>
</evidence>
<dbReference type="PANTHER" id="PTHR21220:SF0">
    <property type="entry name" value="DNA-DEPENDENT METALLOPROTEASE SPRTN"/>
    <property type="match status" value="1"/>
</dbReference>
<feature type="compositionally biased region" description="Acidic residues" evidence="1">
    <location>
        <begin position="321"/>
        <end position="331"/>
    </location>
</feature>
<keyword evidence="4" id="KW-1185">Reference proteome</keyword>
<reference evidence="3 4" key="1">
    <citation type="journal article" date="2017" name="Nature">
        <title>The Apostasia genome and the evolution of orchids.</title>
        <authorList>
            <person name="Zhang G.Q."/>
            <person name="Liu K.W."/>
            <person name="Li Z."/>
            <person name="Lohaus R."/>
            <person name="Hsiao Y.Y."/>
            <person name="Niu S.C."/>
            <person name="Wang J.Y."/>
            <person name="Lin Y.C."/>
            <person name="Xu Q."/>
            <person name="Chen L.J."/>
            <person name="Yoshida K."/>
            <person name="Fujiwara S."/>
            <person name="Wang Z.W."/>
            <person name="Zhang Y.Q."/>
            <person name="Mitsuda N."/>
            <person name="Wang M."/>
            <person name="Liu G.H."/>
            <person name="Pecoraro L."/>
            <person name="Huang H.X."/>
            <person name="Xiao X.J."/>
            <person name="Lin M."/>
            <person name="Wu X.Y."/>
            <person name="Wu W.L."/>
            <person name="Chen Y.Y."/>
            <person name="Chang S.B."/>
            <person name="Sakamoto S."/>
            <person name="Ohme-Takagi M."/>
            <person name="Yagi M."/>
            <person name="Zeng S.J."/>
            <person name="Shen C.Y."/>
            <person name="Yeh C.M."/>
            <person name="Luo Y.B."/>
            <person name="Tsai W.C."/>
            <person name="Van de Peer Y."/>
            <person name="Liu Z.J."/>
        </authorList>
    </citation>
    <scope>NUCLEOTIDE SEQUENCE [LARGE SCALE GENOMIC DNA]</scope>
    <source>
        <strain evidence="4">cv. Shenzhen</strain>
        <tissue evidence="3">Stem</tissue>
    </source>
</reference>
<gene>
    <name evidence="3" type="ORF">AXF42_Ash017083</name>
</gene>
<dbReference type="SMART" id="SM00731">
    <property type="entry name" value="SprT"/>
    <property type="match status" value="1"/>
</dbReference>
<dbReference type="STRING" id="1088818.A0A2H9ZV33"/>
<dbReference type="Pfam" id="PF10263">
    <property type="entry name" value="SprT-like"/>
    <property type="match status" value="1"/>
</dbReference>
<dbReference type="GO" id="GO:0005634">
    <property type="term" value="C:nucleus"/>
    <property type="evidence" value="ECO:0007669"/>
    <property type="project" value="TreeGrafter"/>
</dbReference>
<dbReference type="EMBL" id="KZ453539">
    <property type="protein sequence ID" value="PKA47138.1"/>
    <property type="molecule type" value="Genomic_DNA"/>
</dbReference>
<dbReference type="GO" id="GO:0031593">
    <property type="term" value="F:polyubiquitin modification-dependent protein binding"/>
    <property type="evidence" value="ECO:0007669"/>
    <property type="project" value="TreeGrafter"/>
</dbReference>
<accession>A0A2H9ZV33</accession>
<feature type="region of interest" description="Disordered" evidence="1">
    <location>
        <begin position="321"/>
        <end position="355"/>
    </location>
</feature>
<dbReference type="Proteomes" id="UP000236161">
    <property type="component" value="Unassembled WGS sequence"/>
</dbReference>
<evidence type="ECO:0000313" key="4">
    <source>
        <dbReference type="Proteomes" id="UP000236161"/>
    </source>
</evidence>
<dbReference type="InterPro" id="IPR006640">
    <property type="entry name" value="SprT-like_domain"/>
</dbReference>
<dbReference type="GO" id="GO:0004222">
    <property type="term" value="F:metalloendopeptidase activity"/>
    <property type="evidence" value="ECO:0007669"/>
    <property type="project" value="InterPro"/>
</dbReference>